<protein>
    <submittedName>
        <fullName evidence="2">Uncharacterized protein</fullName>
    </submittedName>
</protein>
<reference evidence="2" key="1">
    <citation type="submission" date="2019-08" db="EMBL/GenBank/DDBJ databases">
        <authorList>
            <person name="Kucharzyk K."/>
            <person name="Murdoch R.W."/>
            <person name="Higgins S."/>
            <person name="Loffler F."/>
        </authorList>
    </citation>
    <scope>NUCLEOTIDE SEQUENCE</scope>
</reference>
<dbReference type="AlphaFoldDB" id="A0A644ZA42"/>
<keyword evidence="1" id="KW-0812">Transmembrane</keyword>
<organism evidence="2">
    <name type="scientific">bioreactor metagenome</name>
    <dbReference type="NCBI Taxonomy" id="1076179"/>
    <lineage>
        <taxon>unclassified sequences</taxon>
        <taxon>metagenomes</taxon>
        <taxon>ecological metagenomes</taxon>
    </lineage>
</organism>
<keyword evidence="1" id="KW-0472">Membrane</keyword>
<evidence type="ECO:0000256" key="1">
    <source>
        <dbReference type="SAM" id="Phobius"/>
    </source>
</evidence>
<keyword evidence="1" id="KW-1133">Transmembrane helix</keyword>
<feature type="transmembrane region" description="Helical" evidence="1">
    <location>
        <begin position="12"/>
        <end position="35"/>
    </location>
</feature>
<proteinExistence type="predicted"/>
<accession>A0A644ZA42</accession>
<dbReference type="EMBL" id="VSSQ01007843">
    <property type="protein sequence ID" value="MPM37148.1"/>
    <property type="molecule type" value="Genomic_DNA"/>
</dbReference>
<evidence type="ECO:0000313" key="2">
    <source>
        <dbReference type="EMBL" id="MPM37148.1"/>
    </source>
</evidence>
<name>A0A644ZA42_9ZZZZ</name>
<gene>
    <name evidence="2" type="ORF">SDC9_83754</name>
</gene>
<feature type="transmembrane region" description="Helical" evidence="1">
    <location>
        <begin position="106"/>
        <end position="129"/>
    </location>
</feature>
<comment type="caution">
    <text evidence="2">The sequence shown here is derived from an EMBL/GenBank/DDBJ whole genome shotgun (WGS) entry which is preliminary data.</text>
</comment>
<sequence length="130" mass="14376">MLFFPEYNITLYSQVGMLFAHKITFFFSSFTLVLIGIKNAVRCASAILQSVLFCLEKSKENESGDCEMADDYGYFGKGTEGYIHYMQAQEEISGKKRGGGGKRGGGCLQAMLVALCLPILLCVLFVIFLL</sequence>